<dbReference type="EMBL" id="MCRK01000039">
    <property type="protein sequence ID" value="OPA76437.1"/>
    <property type="molecule type" value="Genomic_DNA"/>
</dbReference>
<dbReference type="RefSeq" id="WP_069632978.1">
    <property type="nucleotide sequence ID" value="NZ_MCRK01000039.1"/>
</dbReference>
<organism evidence="1 2">
    <name type="scientific">Campylobacter pinnipediorum subsp. pinnipediorum</name>
    <dbReference type="NCBI Taxonomy" id="1660067"/>
    <lineage>
        <taxon>Bacteria</taxon>
        <taxon>Pseudomonadati</taxon>
        <taxon>Campylobacterota</taxon>
        <taxon>Epsilonproteobacteria</taxon>
        <taxon>Campylobacterales</taxon>
        <taxon>Campylobacteraceae</taxon>
        <taxon>Campylobacter</taxon>
    </lineage>
</organism>
<dbReference type="AlphaFoldDB" id="A0AAX0L9B1"/>
<name>A0AAX0L9B1_9BACT</name>
<dbReference type="Proteomes" id="UP000189728">
    <property type="component" value="Unassembled WGS sequence"/>
</dbReference>
<accession>A0AAX0L9B1</accession>
<gene>
    <name evidence="1" type="ORF">BFG04_04960</name>
</gene>
<dbReference type="SUPFAM" id="SSF55154">
    <property type="entry name" value="CYTH-like phosphatases"/>
    <property type="match status" value="1"/>
</dbReference>
<proteinExistence type="predicted"/>
<dbReference type="Gene3D" id="2.40.320.10">
    <property type="entry name" value="Hypothetical Protein Pfu-838710-001"/>
    <property type="match status" value="1"/>
</dbReference>
<dbReference type="InterPro" id="IPR033469">
    <property type="entry name" value="CYTH-like_dom_sf"/>
</dbReference>
<protein>
    <recommendedName>
        <fullName evidence="3">CYTH domain protein</fullName>
    </recommendedName>
</protein>
<sequence length="435" mass="51476">MELFIQRRFLLKDNKLLEFLTSLGAFFNTYNSTQFYTKITPKEEIIYKSNDDTFVKIRKIISNNSVKTDSQKISQDEFDDALKYKLGSVIYKKRYAFMMNNNNSYIDEYTGDLSGLFMLDIEFKNELYGIFFKIKKPFSDFVLEDVSDKSEFSDKNLSLFGYLKEDFDSDSKSSYSKNALKYIFLKNIDRQSYCFEDEIILLDIFDKVFDFELTNAFKDNFQKINQIYKIKSELLSCVDVMQDIKDCGDLKYFINDALVIENENIKNELDKIKSENILSDWELFLQEDGSFYDGDFADKKIINLVSYALRLESLRVLKSLRNIDLKTTNDFLYNIQSDIKNLSCLIFYFSNFYDISAFKKMKKRVAVMNLLLEKLYSYDLFLKVLDSSFLSQKKKDKISTKIYEKIYKVRKNIVKKSAKAVKTLHIFSKNIKIYY</sequence>
<evidence type="ECO:0000313" key="1">
    <source>
        <dbReference type="EMBL" id="OPA76437.1"/>
    </source>
</evidence>
<comment type="caution">
    <text evidence="1">The sequence shown here is derived from an EMBL/GenBank/DDBJ whole genome shotgun (WGS) entry which is preliminary data.</text>
</comment>
<evidence type="ECO:0000313" key="2">
    <source>
        <dbReference type="Proteomes" id="UP000189728"/>
    </source>
</evidence>
<evidence type="ECO:0008006" key="3">
    <source>
        <dbReference type="Google" id="ProtNLM"/>
    </source>
</evidence>
<reference evidence="1 2" key="1">
    <citation type="submission" date="2016-08" db="EMBL/GenBank/DDBJ databases">
        <title>Campylobacter species from sea mammals.</title>
        <authorList>
            <person name="Gilbert M.J."/>
            <person name="Byrne B.A."/>
            <person name="Zomer A.L."/>
            <person name="Wagenaar J.A."/>
        </authorList>
    </citation>
    <scope>NUCLEOTIDE SEQUENCE [LARGE SCALE GENOMIC DNA]</scope>
    <source>
        <strain evidence="1 2">1105248</strain>
    </source>
</reference>